<evidence type="ECO:0000256" key="1">
    <source>
        <dbReference type="ARBA" id="ARBA00022617"/>
    </source>
</evidence>
<evidence type="ECO:0000313" key="6">
    <source>
        <dbReference type="EMBL" id="NDK55323.1"/>
    </source>
</evidence>
<dbReference type="RefSeq" id="WP_162345378.1">
    <property type="nucleotide sequence ID" value="NZ_JAAEAA010000005.1"/>
</dbReference>
<keyword evidence="1 4" id="KW-0349">Heme</keyword>
<keyword evidence="2 4" id="KW-0479">Metal-binding</keyword>
<reference evidence="6 7" key="1">
    <citation type="submission" date="2020-01" db="EMBL/GenBank/DDBJ databases">
        <authorList>
            <person name="Kim M.K."/>
        </authorList>
    </citation>
    <scope>NUCLEOTIDE SEQUENCE [LARGE SCALE GENOMIC DNA]</scope>
    <source>
        <strain evidence="6 7">BT213</strain>
    </source>
</reference>
<dbReference type="InterPro" id="IPR051459">
    <property type="entry name" value="Cytochrome_c-type_DH"/>
</dbReference>
<dbReference type="AlphaFoldDB" id="A0A6B2GZ53"/>
<dbReference type="InterPro" id="IPR036909">
    <property type="entry name" value="Cyt_c-like_dom_sf"/>
</dbReference>
<evidence type="ECO:0000259" key="5">
    <source>
        <dbReference type="PROSITE" id="PS51007"/>
    </source>
</evidence>
<feature type="domain" description="Cytochrome c" evidence="5">
    <location>
        <begin position="25"/>
        <end position="114"/>
    </location>
</feature>
<dbReference type="GO" id="GO:0009055">
    <property type="term" value="F:electron transfer activity"/>
    <property type="evidence" value="ECO:0007669"/>
    <property type="project" value="InterPro"/>
</dbReference>
<proteinExistence type="predicted"/>
<accession>A0A6B2GZ53</accession>
<dbReference type="EMBL" id="JAAEAA010000005">
    <property type="protein sequence ID" value="NDK55323.1"/>
    <property type="molecule type" value="Genomic_DNA"/>
</dbReference>
<dbReference type="SUPFAM" id="SSF46626">
    <property type="entry name" value="Cytochrome c"/>
    <property type="match status" value="1"/>
</dbReference>
<dbReference type="GO" id="GO:0020037">
    <property type="term" value="F:heme binding"/>
    <property type="evidence" value="ECO:0007669"/>
    <property type="project" value="InterPro"/>
</dbReference>
<protein>
    <submittedName>
        <fullName evidence="6">Cytochrome c</fullName>
    </submittedName>
</protein>
<dbReference type="GO" id="GO:0046872">
    <property type="term" value="F:metal ion binding"/>
    <property type="evidence" value="ECO:0007669"/>
    <property type="project" value="UniProtKB-KW"/>
</dbReference>
<dbReference type="Gene3D" id="1.10.760.10">
    <property type="entry name" value="Cytochrome c-like domain"/>
    <property type="match status" value="1"/>
</dbReference>
<keyword evidence="3 4" id="KW-0408">Iron</keyword>
<dbReference type="PANTHER" id="PTHR35008:SF8">
    <property type="entry name" value="ALCOHOL DEHYDROGENASE CYTOCHROME C SUBUNIT"/>
    <property type="match status" value="1"/>
</dbReference>
<dbReference type="Pfam" id="PF00034">
    <property type="entry name" value="Cytochrom_C"/>
    <property type="match status" value="1"/>
</dbReference>
<organism evidence="6 7">
    <name type="scientific">Pontibacter fetidus</name>
    <dbReference type="NCBI Taxonomy" id="2700082"/>
    <lineage>
        <taxon>Bacteria</taxon>
        <taxon>Pseudomonadati</taxon>
        <taxon>Bacteroidota</taxon>
        <taxon>Cytophagia</taxon>
        <taxon>Cytophagales</taxon>
        <taxon>Hymenobacteraceae</taxon>
        <taxon>Pontibacter</taxon>
    </lineage>
</organism>
<gene>
    <name evidence="6" type="ORF">GWO68_05290</name>
</gene>
<evidence type="ECO:0000313" key="7">
    <source>
        <dbReference type="Proteomes" id="UP000478546"/>
    </source>
</evidence>
<evidence type="ECO:0000256" key="3">
    <source>
        <dbReference type="ARBA" id="ARBA00023004"/>
    </source>
</evidence>
<dbReference type="Proteomes" id="UP000478546">
    <property type="component" value="Unassembled WGS sequence"/>
</dbReference>
<dbReference type="InterPro" id="IPR009056">
    <property type="entry name" value="Cyt_c-like_dom"/>
</dbReference>
<dbReference type="PROSITE" id="PS51007">
    <property type="entry name" value="CYTC"/>
    <property type="match status" value="1"/>
</dbReference>
<dbReference type="PANTHER" id="PTHR35008">
    <property type="entry name" value="BLL4482 PROTEIN-RELATED"/>
    <property type="match status" value="1"/>
</dbReference>
<comment type="caution">
    <text evidence="6">The sequence shown here is derived from an EMBL/GenBank/DDBJ whole genome shotgun (WGS) entry which is preliminary data.</text>
</comment>
<evidence type="ECO:0000256" key="4">
    <source>
        <dbReference type="PROSITE-ProRule" id="PRU00433"/>
    </source>
</evidence>
<keyword evidence="7" id="KW-1185">Reference proteome</keyword>
<evidence type="ECO:0000256" key="2">
    <source>
        <dbReference type="ARBA" id="ARBA00022723"/>
    </source>
</evidence>
<name>A0A6B2GZ53_9BACT</name>
<sequence>MRKSRFTTIVFGATALLTLTQCFTNKQNQGQKLYAQHCQSCHMEDGSGLRGLIPPIANADYLQTHRNELACLIRNGADGPMVVNGIEYNKAMPGVPTLREDEITNLLNYIQTNFGNKNKRYTFPEVEVMLEDCPVEHKRD</sequence>